<dbReference type="AlphaFoldDB" id="A0A8H3BZZ2"/>
<gene>
    <name evidence="1" type="ORF">RDB_LOCUS171032</name>
</gene>
<evidence type="ECO:0000313" key="1">
    <source>
        <dbReference type="EMBL" id="CAE6468454.1"/>
    </source>
</evidence>
<dbReference type="SUPFAM" id="SSF54427">
    <property type="entry name" value="NTF2-like"/>
    <property type="match status" value="1"/>
</dbReference>
<dbReference type="InterPro" id="IPR032710">
    <property type="entry name" value="NTF2-like_dom_sf"/>
</dbReference>
<sequence length="158" mass="17878">MASPTAQTPVTSITQDQLQAEKAWIEGYYKDLDGLDWSKWEKYWDKDAFLQVGNLSRVHGRGAIENFYKDGLINIFESVHHESNRELTLDEFLGLIYSSRVVSYKIKGDPKGRTIRVPEMAVIHKRPGENVATGAEIYFDNTPIAAAVQEVMEGKVTE</sequence>
<protein>
    <recommendedName>
        <fullName evidence="3">SnoaL-like domain-containing protein</fullName>
    </recommendedName>
</protein>
<evidence type="ECO:0000313" key="2">
    <source>
        <dbReference type="Proteomes" id="UP000663846"/>
    </source>
</evidence>
<proteinExistence type="predicted"/>
<accession>A0A8H3BZZ2</accession>
<reference evidence="1" key="1">
    <citation type="submission" date="2021-01" db="EMBL/GenBank/DDBJ databases">
        <authorList>
            <person name="Kaushik A."/>
        </authorList>
    </citation>
    <scope>NUCLEOTIDE SEQUENCE</scope>
    <source>
        <strain evidence="1">AG1-1C</strain>
    </source>
</reference>
<dbReference type="Proteomes" id="UP000663846">
    <property type="component" value="Unassembled WGS sequence"/>
</dbReference>
<evidence type="ECO:0008006" key="3">
    <source>
        <dbReference type="Google" id="ProtNLM"/>
    </source>
</evidence>
<dbReference type="Gene3D" id="3.10.450.50">
    <property type="match status" value="1"/>
</dbReference>
<organism evidence="1 2">
    <name type="scientific">Rhizoctonia solani</name>
    <dbReference type="NCBI Taxonomy" id="456999"/>
    <lineage>
        <taxon>Eukaryota</taxon>
        <taxon>Fungi</taxon>
        <taxon>Dikarya</taxon>
        <taxon>Basidiomycota</taxon>
        <taxon>Agaricomycotina</taxon>
        <taxon>Agaricomycetes</taxon>
        <taxon>Cantharellales</taxon>
        <taxon>Ceratobasidiaceae</taxon>
        <taxon>Rhizoctonia</taxon>
    </lineage>
</organism>
<comment type="caution">
    <text evidence="1">The sequence shown here is derived from an EMBL/GenBank/DDBJ whole genome shotgun (WGS) entry which is preliminary data.</text>
</comment>
<dbReference type="EMBL" id="CAJMWS010000913">
    <property type="protein sequence ID" value="CAE6468454.1"/>
    <property type="molecule type" value="Genomic_DNA"/>
</dbReference>
<name>A0A8H3BZZ2_9AGAM</name>